<gene>
    <name evidence="1" type="ORF">BDK92_7147</name>
</gene>
<dbReference type="Proteomes" id="UP000277671">
    <property type="component" value="Unassembled WGS sequence"/>
</dbReference>
<accession>A0A495JV14</accession>
<dbReference type="RefSeq" id="WP_121160629.1">
    <property type="nucleotide sequence ID" value="NZ_RBKT01000001.1"/>
</dbReference>
<keyword evidence="2" id="KW-1185">Reference proteome</keyword>
<sequence>MNGTEHHREADRLIAVNALYEGPTSGNIALAQVHAILALTAPVGSAGVPLLADAKHTEQWSVRKSSAADGEGVSLPYNGRNEAENDRVRFLAACTYPVTAQLVRRDVYRWPDGAVFVTAWEPEATP</sequence>
<comment type="caution">
    <text evidence="1">The sequence shown here is derived from an EMBL/GenBank/DDBJ whole genome shotgun (WGS) entry which is preliminary data.</text>
</comment>
<dbReference type="AlphaFoldDB" id="A0A495JV14"/>
<evidence type="ECO:0000313" key="1">
    <source>
        <dbReference type="EMBL" id="RKR92671.1"/>
    </source>
</evidence>
<dbReference type="EMBL" id="RBKT01000001">
    <property type="protein sequence ID" value="RKR92671.1"/>
    <property type="molecule type" value="Genomic_DNA"/>
</dbReference>
<reference evidence="1 2" key="1">
    <citation type="submission" date="2018-10" db="EMBL/GenBank/DDBJ databases">
        <title>Sequencing the genomes of 1000 actinobacteria strains.</title>
        <authorList>
            <person name="Klenk H.-P."/>
        </authorList>
    </citation>
    <scope>NUCLEOTIDE SEQUENCE [LARGE SCALE GENOMIC DNA]</scope>
    <source>
        <strain evidence="1 2">DSM 45175</strain>
    </source>
</reference>
<protein>
    <submittedName>
        <fullName evidence="1">Uncharacterized protein</fullName>
    </submittedName>
</protein>
<evidence type="ECO:0000313" key="2">
    <source>
        <dbReference type="Proteomes" id="UP000277671"/>
    </source>
</evidence>
<organism evidence="1 2">
    <name type="scientific">Micromonospora pisi</name>
    <dbReference type="NCBI Taxonomy" id="589240"/>
    <lineage>
        <taxon>Bacteria</taxon>
        <taxon>Bacillati</taxon>
        <taxon>Actinomycetota</taxon>
        <taxon>Actinomycetes</taxon>
        <taxon>Micromonosporales</taxon>
        <taxon>Micromonosporaceae</taxon>
        <taxon>Micromonospora</taxon>
    </lineage>
</organism>
<proteinExistence type="predicted"/>
<name>A0A495JV14_9ACTN</name>